<keyword evidence="2" id="KW-1133">Transmembrane helix</keyword>
<feature type="region of interest" description="Disordered" evidence="1">
    <location>
        <begin position="68"/>
        <end position="114"/>
    </location>
</feature>
<reference evidence="3" key="2">
    <citation type="journal article" date="2023" name="IMA Fungus">
        <title>Comparative genomic study of the Penicillium genus elucidates a diverse pangenome and 15 lateral gene transfer events.</title>
        <authorList>
            <person name="Petersen C."/>
            <person name="Sorensen T."/>
            <person name="Nielsen M.R."/>
            <person name="Sondergaard T.E."/>
            <person name="Sorensen J.L."/>
            <person name="Fitzpatrick D.A."/>
            <person name="Frisvad J.C."/>
            <person name="Nielsen K.L."/>
        </authorList>
    </citation>
    <scope>NUCLEOTIDE SEQUENCE</scope>
    <source>
        <strain evidence="3">IBT 17660</strain>
    </source>
</reference>
<comment type="caution">
    <text evidence="3">The sequence shown here is derived from an EMBL/GenBank/DDBJ whole genome shotgun (WGS) entry which is preliminary data.</text>
</comment>
<accession>A0A9X0BL18</accession>
<evidence type="ECO:0000256" key="2">
    <source>
        <dbReference type="SAM" id="Phobius"/>
    </source>
</evidence>
<dbReference type="EMBL" id="JAPWDO010000005">
    <property type="protein sequence ID" value="KAJ5471291.1"/>
    <property type="molecule type" value="Genomic_DNA"/>
</dbReference>
<protein>
    <submittedName>
        <fullName evidence="3">Uncharacterized protein</fullName>
    </submittedName>
</protein>
<sequence>MNGASKADLWVNAWNTDFSTWSKKISTASSDTGALSTGAKAGTGAGVSVAGLVVLSAFGFVLFQRRLRPSPQEMTGSREAPEGSSYMKHQPAPQELSAPPPEIDPTTNTRREMM</sequence>
<dbReference type="OrthoDB" id="3689214at2759"/>
<keyword evidence="2" id="KW-0472">Membrane</keyword>
<reference evidence="3" key="1">
    <citation type="submission" date="2022-12" db="EMBL/GenBank/DDBJ databases">
        <authorList>
            <person name="Petersen C."/>
        </authorList>
    </citation>
    <scope>NUCLEOTIDE SEQUENCE</scope>
    <source>
        <strain evidence="3">IBT 17660</strain>
    </source>
</reference>
<proteinExistence type="predicted"/>
<feature type="transmembrane region" description="Helical" evidence="2">
    <location>
        <begin position="45"/>
        <end position="63"/>
    </location>
</feature>
<evidence type="ECO:0000256" key="1">
    <source>
        <dbReference type="SAM" id="MobiDB-lite"/>
    </source>
</evidence>
<keyword evidence="2" id="KW-0812">Transmembrane</keyword>
<dbReference type="AlphaFoldDB" id="A0A9X0BL18"/>
<evidence type="ECO:0000313" key="4">
    <source>
        <dbReference type="Proteomes" id="UP001147760"/>
    </source>
</evidence>
<organism evidence="3 4">
    <name type="scientific">Penicillium desertorum</name>
    <dbReference type="NCBI Taxonomy" id="1303715"/>
    <lineage>
        <taxon>Eukaryota</taxon>
        <taxon>Fungi</taxon>
        <taxon>Dikarya</taxon>
        <taxon>Ascomycota</taxon>
        <taxon>Pezizomycotina</taxon>
        <taxon>Eurotiomycetes</taxon>
        <taxon>Eurotiomycetidae</taxon>
        <taxon>Eurotiales</taxon>
        <taxon>Aspergillaceae</taxon>
        <taxon>Penicillium</taxon>
    </lineage>
</organism>
<keyword evidence="4" id="KW-1185">Reference proteome</keyword>
<gene>
    <name evidence="3" type="ORF">N7530_008648</name>
</gene>
<dbReference type="Proteomes" id="UP001147760">
    <property type="component" value="Unassembled WGS sequence"/>
</dbReference>
<evidence type="ECO:0000313" key="3">
    <source>
        <dbReference type="EMBL" id="KAJ5471291.1"/>
    </source>
</evidence>
<name>A0A9X0BL18_9EURO</name>